<evidence type="ECO:0000256" key="1">
    <source>
        <dbReference type="SAM" id="MobiDB-lite"/>
    </source>
</evidence>
<evidence type="ECO:0000313" key="3">
    <source>
        <dbReference type="Proteomes" id="UP000584642"/>
    </source>
</evidence>
<dbReference type="EMBL" id="JABFDB010000006">
    <property type="protein sequence ID" value="NYZ20381.1"/>
    <property type="molecule type" value="Genomic_DNA"/>
</dbReference>
<gene>
    <name evidence="2" type="ORF">HND93_11705</name>
</gene>
<keyword evidence="3" id="KW-1185">Reference proteome</keyword>
<name>A0ABX2T7V2_9PROT</name>
<evidence type="ECO:0000313" key="2">
    <source>
        <dbReference type="EMBL" id="NYZ20381.1"/>
    </source>
</evidence>
<accession>A0ABX2T7V2</accession>
<evidence type="ECO:0008006" key="4">
    <source>
        <dbReference type="Google" id="ProtNLM"/>
    </source>
</evidence>
<comment type="caution">
    <text evidence="2">The sequence shown here is derived from an EMBL/GenBank/DDBJ whole genome shotgun (WGS) entry which is preliminary data.</text>
</comment>
<feature type="region of interest" description="Disordered" evidence="1">
    <location>
        <begin position="410"/>
        <end position="437"/>
    </location>
</feature>
<proteinExistence type="predicted"/>
<dbReference type="InterPro" id="IPR009216">
    <property type="entry name" value="Virulence_factor_SrfB"/>
</dbReference>
<dbReference type="Proteomes" id="UP000584642">
    <property type="component" value="Unassembled WGS sequence"/>
</dbReference>
<dbReference type="RefSeq" id="WP_180282132.1">
    <property type="nucleotide sequence ID" value="NZ_JABFDB010000006.1"/>
</dbReference>
<protein>
    <recommendedName>
        <fullName evidence="4">Virulence factor SrfB</fullName>
    </recommendedName>
</protein>
<organism evidence="2 3">
    <name type="scientific">Azospirillum oleiclasticum</name>
    <dbReference type="NCBI Taxonomy" id="2735135"/>
    <lineage>
        <taxon>Bacteria</taxon>
        <taxon>Pseudomonadati</taxon>
        <taxon>Pseudomonadota</taxon>
        <taxon>Alphaproteobacteria</taxon>
        <taxon>Rhodospirillales</taxon>
        <taxon>Azospirillaceae</taxon>
        <taxon>Azospirillum</taxon>
    </lineage>
</organism>
<reference evidence="2 3" key="1">
    <citation type="submission" date="2020-05" db="EMBL/GenBank/DDBJ databases">
        <title>Azospirillum oleiclasticum sp. nov, a nitrogen-fixing and heavy crude oil-emulsifying bacterium isolated from the crude oil of Yumen Oilfield.</title>
        <authorList>
            <person name="Wu D."/>
            <person name="Cai M."/>
            <person name="Zhang X."/>
        </authorList>
    </citation>
    <scope>NUCLEOTIDE SEQUENCE [LARGE SCALE GENOMIC DNA]</scope>
    <source>
        <strain evidence="2 3">ROY-1-1-2</strain>
    </source>
</reference>
<sequence length="1006" mass="112965">MLKGLFRWQKGSVVTLIPNTGIQFLDFGVTPALAGSVQQPFFCEQRPAERDADGRVAEVLHRVHHDAERNPHYRDSATGRTMPASEDDVFTVRGDRALDTLAGRWLPAPVLRIREDGAFAEGPWNWARLFVTRLAEPDEDGNLWRVTLALDTLLAERPGDGRYVMPEPRDASDMALFGLATEFDDVNPFMRTDWVRGWLRDVYLQAESARRGGRRVTQDDLPRAGIHWATFSTILQVMGAQERQDRPDGAPAGPLVPRLRLLDESPYLRDAKPVPVNLVIDIGNSRTCGILIEEAVEGAQRLDISQAYRLELRDLSNPAHTCSDPFESRVEFHTASFNFGAYSRISGRPKRDAFWWPTPVRVGPEAAWLGSLTDGTQGRSGLSSPKRYLWDRLERPTPWVNNGGLLAPGERVPPIKGPMPSRLTQRGEPLRPEDVPAMKPSYSRGSLYMLMLAEIVAHALIQMNAPSVRVHRPRSDEPRQLRRIILTVPSATPVAEQKALKRWAKNALDLLWQVMEWDPKHPLRSRPELKLDWDEATATHLVYLYNEIAQKAQTAPSDFFTMMRRNRQTATRHPMLRIASMDMGGGTTDLMIIQHEVTDGDRTILPRQIFREGFRLAGDDVVKQVIESEVLPCLRRALADAGVVNPDHFLAERFGGDREGMAQQDRTLRALFVNQVLRPAALALLARFESAGRRDDQPVVLRLADVLPADRQPREAVLGYVTEAARRAGAAGFALDQFVIETRFSNLARTILGVVRPMLTDLCDVVRAYDCDILLLAGRPSRLPVIKDAIVGQAPVPPGRIIAMDTYAVGNWYPFNSPTGRIEDPKTTAAVGAMLCQVCEGQVEGILVRTSELRMRSTARYIGVMERNDQIRAQKLLYTDIDLDRRGAPRGHSVTVTPPAFIGYRQLPLERWKTTPLYFLDFRNLRRVASLRMPLTVTLERVDADDDEGAAEDFTLREARDAAVGDVASEDVTQDLRLVFQTIRVDRDQEAGYWLDSGVLNTSWQS</sequence>
<dbReference type="Pfam" id="PF07520">
    <property type="entry name" value="SrfB"/>
    <property type="match status" value="1"/>
</dbReference>